<organism evidence="2 3">
    <name type="scientific">Gossypium arboreum</name>
    <name type="common">Tree cotton</name>
    <name type="synonym">Gossypium nanking</name>
    <dbReference type="NCBI Taxonomy" id="29729"/>
    <lineage>
        <taxon>Eukaryota</taxon>
        <taxon>Viridiplantae</taxon>
        <taxon>Streptophyta</taxon>
        <taxon>Embryophyta</taxon>
        <taxon>Tracheophyta</taxon>
        <taxon>Spermatophyta</taxon>
        <taxon>Magnoliopsida</taxon>
        <taxon>eudicotyledons</taxon>
        <taxon>Gunneridae</taxon>
        <taxon>Pentapetalae</taxon>
        <taxon>rosids</taxon>
        <taxon>malvids</taxon>
        <taxon>Malvales</taxon>
        <taxon>Malvaceae</taxon>
        <taxon>Malvoideae</taxon>
        <taxon>Gossypium</taxon>
    </lineage>
</organism>
<gene>
    <name evidence="2" type="ORF">PVK06_010557</name>
</gene>
<proteinExistence type="predicted"/>
<sequence>MVRSLFGIEYPSNGCKLLTTAVNNGYEVHPQNIVALNKIFQNYPHFVENFLLNYPEFQSNFMNIVAEIHQKFESNLYELELTKIDDMLLKVKDAEFIGLELSWLKEKLRKSHKKLKVETKIKMLEETIREASLELAKLRKKRRLD</sequence>
<feature type="coiled-coil region" evidence="1">
    <location>
        <begin position="114"/>
        <end position="141"/>
    </location>
</feature>
<name>A0ABR0Q7K3_GOSAR</name>
<protein>
    <submittedName>
        <fullName evidence="2">Uncharacterized protein</fullName>
    </submittedName>
</protein>
<dbReference type="Proteomes" id="UP001358586">
    <property type="component" value="Chromosome 4"/>
</dbReference>
<keyword evidence="3" id="KW-1185">Reference proteome</keyword>
<reference evidence="2 3" key="1">
    <citation type="submission" date="2023-03" db="EMBL/GenBank/DDBJ databases">
        <title>WGS of Gossypium arboreum.</title>
        <authorList>
            <person name="Yu D."/>
        </authorList>
    </citation>
    <scope>NUCLEOTIDE SEQUENCE [LARGE SCALE GENOMIC DNA]</scope>
    <source>
        <tissue evidence="2">Leaf</tissue>
    </source>
</reference>
<evidence type="ECO:0000313" key="3">
    <source>
        <dbReference type="Proteomes" id="UP001358586"/>
    </source>
</evidence>
<accession>A0ABR0Q7K3</accession>
<keyword evidence="1" id="KW-0175">Coiled coil</keyword>
<comment type="caution">
    <text evidence="2">The sequence shown here is derived from an EMBL/GenBank/DDBJ whole genome shotgun (WGS) entry which is preliminary data.</text>
</comment>
<dbReference type="EMBL" id="JARKNE010000004">
    <property type="protein sequence ID" value="KAK5834878.1"/>
    <property type="molecule type" value="Genomic_DNA"/>
</dbReference>
<evidence type="ECO:0000256" key="1">
    <source>
        <dbReference type="SAM" id="Coils"/>
    </source>
</evidence>
<evidence type="ECO:0000313" key="2">
    <source>
        <dbReference type="EMBL" id="KAK5834878.1"/>
    </source>
</evidence>